<proteinExistence type="predicted"/>
<keyword evidence="3" id="KW-1185">Reference proteome</keyword>
<feature type="region of interest" description="Disordered" evidence="1">
    <location>
        <begin position="216"/>
        <end position="244"/>
    </location>
</feature>
<protein>
    <submittedName>
        <fullName evidence="2">Tail assembly chaperone</fullName>
    </submittedName>
</protein>
<reference evidence="2 3" key="1">
    <citation type="submission" date="2019-02" db="EMBL/GenBank/DDBJ databases">
        <authorList>
            <person name="Martinez-Pineda D."/>
            <person name="Wolyniak M.J."/>
            <person name="Kistler A."/>
            <person name="Garlena R.A."/>
            <person name="Russell D.A."/>
            <person name="Pope W.H."/>
            <person name="Jacobs-Sera D."/>
            <person name="Hatfull G.F."/>
        </authorList>
    </citation>
    <scope>NUCLEOTIDE SEQUENCE [LARGE SCALE GENOMIC DNA]</scope>
</reference>
<dbReference type="GeneID" id="64868156"/>
<evidence type="ECO:0000256" key="1">
    <source>
        <dbReference type="SAM" id="MobiDB-lite"/>
    </source>
</evidence>
<dbReference type="RefSeq" id="YP_010060299.1">
    <property type="nucleotide sequence ID" value="NC_054770.1"/>
</dbReference>
<evidence type="ECO:0000313" key="2">
    <source>
        <dbReference type="EMBL" id="QBI96909.1"/>
    </source>
</evidence>
<organism evidence="2 3">
    <name type="scientific">Mycobacterium phage Veracruz</name>
    <dbReference type="NCBI Taxonomy" id="2530154"/>
    <lineage>
        <taxon>Viruses</taxon>
        <taxon>Duplodnaviria</taxon>
        <taxon>Heunggongvirae</taxon>
        <taxon>Uroviricota</taxon>
        <taxon>Caudoviricetes</taxon>
        <taxon>Veracruzvirus</taxon>
        <taxon>Veracruzvirus veracruz</taxon>
    </lineage>
</organism>
<dbReference type="Proteomes" id="UP000292543">
    <property type="component" value="Segment"/>
</dbReference>
<dbReference type="Pfam" id="PF17388">
    <property type="entry name" value="GP24_25"/>
    <property type="match status" value="1"/>
</dbReference>
<dbReference type="InterPro" id="IPR020132">
    <property type="entry name" value="Gp24/Gp25"/>
</dbReference>
<gene>
    <name evidence="2" type="primary">24</name>
    <name evidence="2" type="ORF">SEA_VERACRUZ_24</name>
</gene>
<evidence type="ECO:0000313" key="3">
    <source>
        <dbReference type="Proteomes" id="UP000292543"/>
    </source>
</evidence>
<dbReference type="EMBL" id="MK524496">
    <property type="protein sequence ID" value="QBI96909.1"/>
    <property type="molecule type" value="Genomic_DNA"/>
</dbReference>
<accession>A0A481VSR1</accession>
<dbReference type="KEGG" id="vg:64868156"/>
<name>A0A481VSR1_9CAUD</name>
<sequence>MANVFTLDSFREEVEKEFAPVKIEVDAETSVVLRNLLRVPRASREEIFGLLEQMDKMSEGKKEDEMTVEELEATAGIALKMVELVADSPAGGRKLVAQLEDDLALTLKVFEAWMEATNPGGSATLARLIDQYGDYIAADLMETYRVDLRDIFVPEARLTPKWLLVLIKELPVTSRFYSEKRGGQQFRGWDESRYTLAAIVNAVRALQWTYLSAHMKSNPKPPEPYPTPDRNTRKKNNNKPGSFASIAAQMIAAKRAKRARKAAEE</sequence>